<reference evidence="1 2" key="1">
    <citation type="journal article" date="2023" name="Mol. Ecol. Resour.">
        <title>Chromosome-level genome assembly of a triploid poplar Populus alba 'Berolinensis'.</title>
        <authorList>
            <person name="Chen S."/>
            <person name="Yu Y."/>
            <person name="Wang X."/>
            <person name="Wang S."/>
            <person name="Zhang T."/>
            <person name="Zhou Y."/>
            <person name="He R."/>
            <person name="Meng N."/>
            <person name="Wang Y."/>
            <person name="Liu W."/>
            <person name="Liu Z."/>
            <person name="Liu J."/>
            <person name="Guo Q."/>
            <person name="Huang H."/>
            <person name="Sederoff R.R."/>
            <person name="Wang G."/>
            <person name="Qu G."/>
            <person name="Chen S."/>
        </authorList>
    </citation>
    <scope>NUCLEOTIDE SEQUENCE [LARGE SCALE GENOMIC DNA]</scope>
    <source>
        <strain evidence="1">SC-2020</strain>
    </source>
</reference>
<dbReference type="EMBL" id="JAQIZT010000001">
    <property type="protein sequence ID" value="KAJ7011181.1"/>
    <property type="molecule type" value="Genomic_DNA"/>
</dbReference>
<evidence type="ECO:0000313" key="1">
    <source>
        <dbReference type="EMBL" id="KAJ7011181.1"/>
    </source>
</evidence>
<sequence length="67" mass="7680">MGFELLWVMYTSGRRQSMQERLANIYMGPTDLIILGVTLKGQVNLRNQEVKSDLKSQLIASREHKDA</sequence>
<organism evidence="1 2">
    <name type="scientific">Populus alba x Populus x berolinensis</name>
    <dbReference type="NCBI Taxonomy" id="444605"/>
    <lineage>
        <taxon>Eukaryota</taxon>
        <taxon>Viridiplantae</taxon>
        <taxon>Streptophyta</taxon>
        <taxon>Embryophyta</taxon>
        <taxon>Tracheophyta</taxon>
        <taxon>Spermatophyta</taxon>
        <taxon>Magnoliopsida</taxon>
        <taxon>eudicotyledons</taxon>
        <taxon>Gunneridae</taxon>
        <taxon>Pentapetalae</taxon>
        <taxon>rosids</taxon>
        <taxon>fabids</taxon>
        <taxon>Malpighiales</taxon>
        <taxon>Salicaceae</taxon>
        <taxon>Saliceae</taxon>
        <taxon>Populus</taxon>
    </lineage>
</organism>
<dbReference type="AlphaFoldDB" id="A0AAD6WGP9"/>
<comment type="caution">
    <text evidence="1">The sequence shown here is derived from an EMBL/GenBank/DDBJ whole genome shotgun (WGS) entry which is preliminary data.</text>
</comment>
<protein>
    <submittedName>
        <fullName evidence="1">Uncharacterized protein</fullName>
    </submittedName>
</protein>
<keyword evidence="2" id="KW-1185">Reference proteome</keyword>
<name>A0AAD6WGP9_9ROSI</name>
<proteinExistence type="predicted"/>
<gene>
    <name evidence="1" type="ORF">NC653_001571</name>
</gene>
<accession>A0AAD6WGP9</accession>
<dbReference type="Proteomes" id="UP001164929">
    <property type="component" value="Chromosome 1"/>
</dbReference>
<evidence type="ECO:0000313" key="2">
    <source>
        <dbReference type="Proteomes" id="UP001164929"/>
    </source>
</evidence>